<dbReference type="EMBL" id="CP014692">
    <property type="protein sequence ID" value="AQS86354.1"/>
    <property type="molecule type" value="Genomic_DNA"/>
</dbReference>
<evidence type="ECO:0000313" key="1">
    <source>
        <dbReference type="EMBL" id="AQS86354.1"/>
    </source>
</evidence>
<proteinExistence type="predicted"/>
<dbReference type="KEGG" id="aace:A0U92_08280"/>
<accession>A0A1U9KKM2</accession>
<organism evidence="1 2">
    <name type="scientific">Acetobacter aceti</name>
    <dbReference type="NCBI Taxonomy" id="435"/>
    <lineage>
        <taxon>Bacteria</taxon>
        <taxon>Pseudomonadati</taxon>
        <taxon>Pseudomonadota</taxon>
        <taxon>Alphaproteobacteria</taxon>
        <taxon>Acetobacterales</taxon>
        <taxon>Acetobacteraceae</taxon>
        <taxon>Acetobacter</taxon>
        <taxon>Acetobacter subgen. Acetobacter</taxon>
    </lineage>
</organism>
<name>A0A1U9KKM2_ACEAC</name>
<dbReference type="STRING" id="435.A0U92_08280"/>
<dbReference type="Proteomes" id="UP000188937">
    <property type="component" value="Chromosome"/>
</dbReference>
<dbReference type="AlphaFoldDB" id="A0A1U9KKM2"/>
<protein>
    <submittedName>
        <fullName evidence="1">Uncharacterized protein</fullName>
    </submittedName>
</protein>
<reference evidence="1 2" key="1">
    <citation type="submission" date="2016-03" db="EMBL/GenBank/DDBJ databases">
        <title>Acetic acid bacteria sequencing.</title>
        <authorList>
            <person name="Brandt J."/>
            <person name="Jakob F."/>
            <person name="Vogel R.F."/>
        </authorList>
    </citation>
    <scope>NUCLEOTIDE SEQUENCE [LARGE SCALE GENOMIC DNA]</scope>
    <source>
        <strain evidence="1 2">TMW2.1153</strain>
    </source>
</reference>
<evidence type="ECO:0000313" key="2">
    <source>
        <dbReference type="Proteomes" id="UP000188937"/>
    </source>
</evidence>
<sequence>MTEAEAKALPVAVRFFDREWYLKQHPDVRQANIDPSRHYIETGWREGRNPNPHFDSHAYLAANPDVGPDTNPFEHFIFFGIAERRLLKPDAPSVK</sequence>
<keyword evidence="2" id="KW-1185">Reference proteome</keyword>
<gene>
    <name evidence="1" type="ORF">A0U92_08280</name>
</gene>